<dbReference type="GO" id="GO:0019150">
    <property type="term" value="F:D-ribulokinase activity"/>
    <property type="evidence" value="ECO:0007669"/>
    <property type="project" value="TreeGrafter"/>
</dbReference>
<accession>A0A423UX81</accession>
<reference evidence="10 11" key="1">
    <citation type="submission" date="2018-08" db="EMBL/GenBank/DDBJ databases">
        <title>Streptomyces globisporus 1912-4Crt, whole genome shotgun sequence.</title>
        <authorList>
            <person name="Matselyukh B."/>
        </authorList>
    </citation>
    <scope>NUCLEOTIDE SEQUENCE [LARGE SCALE GENOMIC DNA]</scope>
    <source>
        <strain evidence="10 11">1912-4Crt</strain>
    </source>
</reference>
<evidence type="ECO:0000256" key="2">
    <source>
        <dbReference type="ARBA" id="ARBA00022741"/>
    </source>
</evidence>
<evidence type="ECO:0000256" key="3">
    <source>
        <dbReference type="ARBA" id="ARBA00022777"/>
    </source>
</evidence>
<dbReference type="CDD" id="cd07781">
    <property type="entry name" value="ASKHA_NBD_FGGY_L-RBK"/>
    <property type="match status" value="1"/>
</dbReference>
<name>A0A423UX81_STRGL</name>
<dbReference type="InterPro" id="IPR005929">
    <property type="entry name" value="Ribulokinase"/>
</dbReference>
<feature type="domain" description="Carbohydrate kinase FGGY N-terminal" evidence="8">
    <location>
        <begin position="21"/>
        <end position="290"/>
    </location>
</feature>
<feature type="domain" description="Carbohydrate kinase FGGY C-terminal" evidence="9">
    <location>
        <begin position="303"/>
        <end position="422"/>
    </location>
</feature>
<evidence type="ECO:0000256" key="1">
    <source>
        <dbReference type="ARBA" id="ARBA00022679"/>
    </source>
</evidence>
<evidence type="ECO:0000256" key="4">
    <source>
        <dbReference type="ARBA" id="ARBA00022840"/>
    </source>
</evidence>
<keyword evidence="3 7" id="KW-0418">Kinase</keyword>
<dbReference type="GO" id="GO:0019569">
    <property type="term" value="P:L-arabinose catabolic process to D-xylulose 5-phosphate"/>
    <property type="evidence" value="ECO:0007669"/>
    <property type="project" value="InterPro"/>
</dbReference>
<dbReference type="GO" id="GO:0008741">
    <property type="term" value="F:ribulokinase activity"/>
    <property type="evidence" value="ECO:0007669"/>
    <property type="project" value="InterPro"/>
</dbReference>
<dbReference type="InterPro" id="IPR018484">
    <property type="entry name" value="FGGY_N"/>
</dbReference>
<dbReference type="Pfam" id="PF02782">
    <property type="entry name" value="FGGY_C"/>
    <property type="match status" value="1"/>
</dbReference>
<dbReference type="PIRSF" id="PIRSF000538">
    <property type="entry name" value="GlpK"/>
    <property type="match status" value="1"/>
</dbReference>
<evidence type="ECO:0000259" key="8">
    <source>
        <dbReference type="Pfam" id="PF00370"/>
    </source>
</evidence>
<keyword evidence="5" id="KW-0054">Arabinose catabolism</keyword>
<evidence type="ECO:0000256" key="5">
    <source>
        <dbReference type="ARBA" id="ARBA00022935"/>
    </source>
</evidence>
<dbReference type="PROSITE" id="PS00445">
    <property type="entry name" value="FGGY_KINASES_2"/>
    <property type="match status" value="1"/>
</dbReference>
<protein>
    <submittedName>
        <fullName evidence="10">Ribulokinase</fullName>
    </submittedName>
</protein>
<proteinExistence type="inferred from homology"/>
<dbReference type="Proteomes" id="UP000285596">
    <property type="component" value="Unassembled WGS sequence"/>
</dbReference>
<evidence type="ECO:0000259" key="9">
    <source>
        <dbReference type="Pfam" id="PF02782"/>
    </source>
</evidence>
<dbReference type="EMBL" id="QWFA01000100">
    <property type="protein sequence ID" value="ROV66970.1"/>
    <property type="molecule type" value="Genomic_DNA"/>
</dbReference>
<evidence type="ECO:0000256" key="6">
    <source>
        <dbReference type="ARBA" id="ARBA00023277"/>
    </source>
</evidence>
<evidence type="ECO:0000313" key="10">
    <source>
        <dbReference type="EMBL" id="ROV66970.1"/>
    </source>
</evidence>
<dbReference type="GO" id="GO:0005737">
    <property type="term" value="C:cytoplasm"/>
    <property type="evidence" value="ECO:0007669"/>
    <property type="project" value="TreeGrafter"/>
</dbReference>
<dbReference type="Gene3D" id="3.30.420.40">
    <property type="match status" value="2"/>
</dbReference>
<dbReference type="InterPro" id="IPR018485">
    <property type="entry name" value="FGGY_C"/>
</dbReference>
<evidence type="ECO:0000256" key="7">
    <source>
        <dbReference type="RuleBase" id="RU003733"/>
    </source>
</evidence>
<comment type="similarity">
    <text evidence="7">Belongs to the FGGY kinase family.</text>
</comment>
<comment type="caution">
    <text evidence="10">The sequence shown here is derived from an EMBL/GenBank/DDBJ whole genome shotgun (WGS) entry which is preliminary data.</text>
</comment>
<dbReference type="PANTHER" id="PTHR43435:SF4">
    <property type="entry name" value="FGGY CARBOHYDRATE KINASE DOMAIN-CONTAINING PROTEIN"/>
    <property type="match status" value="1"/>
</dbReference>
<organism evidence="10 11">
    <name type="scientific">Streptomyces globisporus</name>
    <dbReference type="NCBI Taxonomy" id="1908"/>
    <lineage>
        <taxon>Bacteria</taxon>
        <taxon>Bacillati</taxon>
        <taxon>Actinomycetota</taxon>
        <taxon>Actinomycetes</taxon>
        <taxon>Kitasatosporales</taxon>
        <taxon>Streptomycetaceae</taxon>
        <taxon>Streptomyces</taxon>
    </lineage>
</organism>
<dbReference type="InterPro" id="IPR000577">
    <property type="entry name" value="Carb_kinase_FGGY"/>
</dbReference>
<dbReference type="Pfam" id="PF00370">
    <property type="entry name" value="FGGY_N"/>
    <property type="match status" value="1"/>
</dbReference>
<evidence type="ECO:0000313" key="11">
    <source>
        <dbReference type="Proteomes" id="UP000285596"/>
    </source>
</evidence>
<dbReference type="InterPro" id="IPR043129">
    <property type="entry name" value="ATPase_NBD"/>
</dbReference>
<dbReference type="AlphaFoldDB" id="A0A423UX81"/>
<sequence length="492" mass="52854">MTPQPDSPGSPPDDRPDACTVGVDFGTLSARAVVVRVRDGAELGSAVHTYRNGVIDRSLPGSDTPLPPDWALQDPRDWREALRTAVPEALAAAKVDPSHVIGIGTDFTSCTVLPTTADGVPLAEQPGWADRPHAWPKLWKHHAAQDQADRINALAHRRGEPWIRRYGGRISAEWQYAKALQVLEEDPQVYAACARWIEAADWIVWQLTGTESRNTCTAGYKGIHQDGAYPSPAYLAGLHPDFADFPATRLDHPLLPLGSRAGTVTVEAAALTGLRPGTPVAVGNVDAHVTAPAAGAVDEQARLSDRQPVGAHGLVALDWMNGNRSTLVDHRLSGVLVGLTLDTRPEDVYRALLEATAFGTRVIVEALEEHGVPVTEFIAAGGLKKNPLLMRIYADVLRRPVSLATSDQGPALGSAIHAAVAAGAHPDVRAAAARMGGVERNAYLPDPDNADVYDELYAEYRALHDHFGTGGDLLLHRLRRLRNRARAHGAAR</sequence>
<dbReference type="SUPFAM" id="SSF53067">
    <property type="entry name" value="Actin-like ATPase domain"/>
    <property type="match status" value="2"/>
</dbReference>
<keyword evidence="1 7" id="KW-0808">Transferase</keyword>
<gene>
    <name evidence="10" type="ORF">D3105_19315</name>
</gene>
<dbReference type="PANTHER" id="PTHR43435">
    <property type="entry name" value="RIBULOKINASE"/>
    <property type="match status" value="1"/>
</dbReference>
<keyword evidence="6" id="KW-0119">Carbohydrate metabolism</keyword>
<keyword evidence="2" id="KW-0547">Nucleotide-binding</keyword>
<keyword evidence="4" id="KW-0067">ATP-binding</keyword>
<dbReference type="RefSeq" id="WP_118904376.1">
    <property type="nucleotide sequence ID" value="NZ_QWFA01000100.1"/>
</dbReference>
<dbReference type="GO" id="GO:0005524">
    <property type="term" value="F:ATP binding"/>
    <property type="evidence" value="ECO:0007669"/>
    <property type="project" value="UniProtKB-KW"/>
</dbReference>
<dbReference type="InterPro" id="IPR018483">
    <property type="entry name" value="Carb_kinase_FGGY_CS"/>
</dbReference>